<dbReference type="SFLD" id="SFLDG01082">
    <property type="entry name" value="B12-binding_domain_containing"/>
    <property type="match status" value="1"/>
</dbReference>
<accession>A0A9D1LW56</accession>
<keyword evidence="5" id="KW-0408">Iron</keyword>
<reference evidence="8" key="1">
    <citation type="submission" date="2020-10" db="EMBL/GenBank/DDBJ databases">
        <authorList>
            <person name="Gilroy R."/>
        </authorList>
    </citation>
    <scope>NUCLEOTIDE SEQUENCE</scope>
    <source>
        <strain evidence="8">ChiSjej4B22-9803</strain>
    </source>
</reference>
<dbReference type="InterPro" id="IPR039661">
    <property type="entry name" value="ELP3"/>
</dbReference>
<name>A0A9D1LW56_9FIRM</name>
<keyword evidence="6" id="KW-0411">Iron-sulfur</keyword>
<dbReference type="InterPro" id="IPR023404">
    <property type="entry name" value="rSAM_horseshoe"/>
</dbReference>
<dbReference type="InterPro" id="IPR032432">
    <property type="entry name" value="Radical_SAM_C"/>
</dbReference>
<dbReference type="PROSITE" id="PS51918">
    <property type="entry name" value="RADICAL_SAM"/>
    <property type="match status" value="1"/>
</dbReference>
<keyword evidence="2" id="KW-0004">4Fe-4S</keyword>
<dbReference type="PANTHER" id="PTHR11135">
    <property type="entry name" value="HISTONE ACETYLTRANSFERASE-RELATED"/>
    <property type="match status" value="1"/>
</dbReference>
<keyword evidence="3" id="KW-0949">S-adenosyl-L-methionine</keyword>
<dbReference type="GO" id="GO:0002926">
    <property type="term" value="P:tRNA wobble base 5-methoxycarbonylmethyl-2-thiouridinylation"/>
    <property type="evidence" value="ECO:0007669"/>
    <property type="project" value="TreeGrafter"/>
</dbReference>
<dbReference type="GO" id="GO:0003824">
    <property type="term" value="F:catalytic activity"/>
    <property type="evidence" value="ECO:0007669"/>
    <property type="project" value="InterPro"/>
</dbReference>
<gene>
    <name evidence="8" type="ORF">IAB04_06895</name>
</gene>
<dbReference type="GO" id="GO:0005737">
    <property type="term" value="C:cytoplasm"/>
    <property type="evidence" value="ECO:0007669"/>
    <property type="project" value="TreeGrafter"/>
</dbReference>
<dbReference type="PANTHER" id="PTHR11135:SF0">
    <property type="entry name" value="ELONGATOR COMPLEX PROTEIN 3"/>
    <property type="match status" value="1"/>
</dbReference>
<keyword evidence="4" id="KW-0479">Metal-binding</keyword>
<dbReference type="SFLD" id="SFLDS00029">
    <property type="entry name" value="Radical_SAM"/>
    <property type="match status" value="1"/>
</dbReference>
<organism evidence="8 9">
    <name type="scientific">Candidatus Avimonoglobus intestinipullorum</name>
    <dbReference type="NCBI Taxonomy" id="2840699"/>
    <lineage>
        <taxon>Bacteria</taxon>
        <taxon>Bacillati</taxon>
        <taxon>Bacillota</taxon>
        <taxon>Clostridia</taxon>
        <taxon>Eubacteriales</taxon>
        <taxon>Candidatus Avimonoglobus</taxon>
    </lineage>
</organism>
<dbReference type="SFLD" id="SFLDG01086">
    <property type="entry name" value="elongater_protein-like"/>
    <property type="match status" value="1"/>
</dbReference>
<evidence type="ECO:0000256" key="4">
    <source>
        <dbReference type="ARBA" id="ARBA00022723"/>
    </source>
</evidence>
<reference evidence="8" key="2">
    <citation type="journal article" date="2021" name="PeerJ">
        <title>Extensive microbial diversity within the chicken gut microbiome revealed by metagenomics and culture.</title>
        <authorList>
            <person name="Gilroy R."/>
            <person name="Ravi A."/>
            <person name="Getino M."/>
            <person name="Pursley I."/>
            <person name="Horton D.L."/>
            <person name="Alikhan N.F."/>
            <person name="Baker D."/>
            <person name="Gharbi K."/>
            <person name="Hall N."/>
            <person name="Watson M."/>
            <person name="Adriaenssens E.M."/>
            <person name="Foster-Nyarko E."/>
            <person name="Jarju S."/>
            <person name="Secka A."/>
            <person name="Antonio M."/>
            <person name="Oren A."/>
            <person name="Chaudhuri R.R."/>
            <person name="La Ragione R."/>
            <person name="Hildebrand F."/>
            <person name="Pallen M.J."/>
        </authorList>
    </citation>
    <scope>NUCLEOTIDE SEQUENCE</scope>
    <source>
        <strain evidence="8">ChiSjej4B22-9803</strain>
    </source>
</reference>
<protein>
    <submittedName>
        <fullName evidence="8">Radical SAM protein</fullName>
    </submittedName>
</protein>
<dbReference type="Gene3D" id="3.80.30.20">
    <property type="entry name" value="tm_1862 like domain"/>
    <property type="match status" value="1"/>
</dbReference>
<dbReference type="InterPro" id="IPR007197">
    <property type="entry name" value="rSAM"/>
</dbReference>
<dbReference type="InterPro" id="IPR058240">
    <property type="entry name" value="rSAM_sf"/>
</dbReference>
<sequence length="339" mass="38290">MKHYNIPIFVPHEGCPFDCVFCNQKHITGSCKTVDESVIIEIMDAHLKTLPRENCSIEAAFFGGSFTGIPMERQRRFLQTAYRYVQDGRIDGIRLSTRPDYIDRRILDQLREFGVTAIELGVQSMDETVLKAARRGHTAEDVKRAVQMIREYPFQLGLQMMTGLPEDTPEKSLYTAREIIRLKPDFVRIYPTLVVEDTALAVLYRRGEYRPQTLEEAVMLCKALLELFDAAKIPVIRVALMTTEEISPGGALVAGPFHPAFRELVEGELYFDKLCTAMEQGDVREVVVNSREVSKAVGNNKRNVRRIRERFGVDVKITGAAEVPPGAVYISRRKGGSCT</sequence>
<evidence type="ECO:0000256" key="3">
    <source>
        <dbReference type="ARBA" id="ARBA00022691"/>
    </source>
</evidence>
<dbReference type="SUPFAM" id="SSF102114">
    <property type="entry name" value="Radical SAM enzymes"/>
    <property type="match status" value="1"/>
</dbReference>
<feature type="domain" description="Radical SAM core" evidence="7">
    <location>
        <begin position="1"/>
        <end position="237"/>
    </location>
</feature>
<dbReference type="Pfam" id="PF16199">
    <property type="entry name" value="Radical_SAM_C"/>
    <property type="match status" value="1"/>
</dbReference>
<evidence type="ECO:0000256" key="6">
    <source>
        <dbReference type="ARBA" id="ARBA00023014"/>
    </source>
</evidence>
<evidence type="ECO:0000256" key="5">
    <source>
        <dbReference type="ARBA" id="ARBA00023004"/>
    </source>
</evidence>
<comment type="cofactor">
    <cofactor evidence="1">
        <name>[4Fe-4S] cluster</name>
        <dbReference type="ChEBI" id="CHEBI:49883"/>
    </cofactor>
</comment>
<dbReference type="Pfam" id="PF04055">
    <property type="entry name" value="Radical_SAM"/>
    <property type="match status" value="1"/>
</dbReference>
<evidence type="ECO:0000256" key="1">
    <source>
        <dbReference type="ARBA" id="ARBA00001966"/>
    </source>
</evidence>
<dbReference type="GO" id="GO:0046872">
    <property type="term" value="F:metal ion binding"/>
    <property type="evidence" value="ECO:0007669"/>
    <property type="project" value="UniProtKB-KW"/>
</dbReference>
<evidence type="ECO:0000313" key="9">
    <source>
        <dbReference type="Proteomes" id="UP000824111"/>
    </source>
</evidence>
<dbReference type="EMBL" id="DVND01000176">
    <property type="protein sequence ID" value="HIU49076.1"/>
    <property type="molecule type" value="Genomic_DNA"/>
</dbReference>
<dbReference type="GO" id="GO:0051539">
    <property type="term" value="F:4 iron, 4 sulfur cluster binding"/>
    <property type="evidence" value="ECO:0007669"/>
    <property type="project" value="UniProtKB-KW"/>
</dbReference>
<evidence type="ECO:0000313" key="8">
    <source>
        <dbReference type="EMBL" id="HIU49076.1"/>
    </source>
</evidence>
<evidence type="ECO:0000256" key="2">
    <source>
        <dbReference type="ARBA" id="ARBA00022485"/>
    </source>
</evidence>
<dbReference type="Proteomes" id="UP000824111">
    <property type="component" value="Unassembled WGS sequence"/>
</dbReference>
<dbReference type="SMART" id="SM00729">
    <property type="entry name" value="Elp3"/>
    <property type="match status" value="1"/>
</dbReference>
<dbReference type="CDD" id="cd01335">
    <property type="entry name" value="Radical_SAM"/>
    <property type="match status" value="1"/>
</dbReference>
<proteinExistence type="predicted"/>
<comment type="caution">
    <text evidence="8">The sequence shown here is derived from an EMBL/GenBank/DDBJ whole genome shotgun (WGS) entry which is preliminary data.</text>
</comment>
<evidence type="ECO:0000259" key="7">
    <source>
        <dbReference type="PROSITE" id="PS51918"/>
    </source>
</evidence>
<dbReference type="AlphaFoldDB" id="A0A9D1LW56"/>
<dbReference type="InterPro" id="IPR006638">
    <property type="entry name" value="Elp3/MiaA/NifB-like_rSAM"/>
</dbReference>